<evidence type="ECO:0000313" key="6">
    <source>
        <dbReference type="EMBL" id="UJF36511.1"/>
    </source>
</evidence>
<keyword evidence="3" id="KW-0285">Flavoprotein</keyword>
<comment type="cofactor">
    <cofactor evidence="1">
        <name>FAD</name>
        <dbReference type="ChEBI" id="CHEBI:57692"/>
    </cofactor>
</comment>
<dbReference type="PRINTS" id="PR00368">
    <property type="entry name" value="FADPNR"/>
</dbReference>
<dbReference type="Proteomes" id="UP001649230">
    <property type="component" value="Chromosome"/>
</dbReference>
<dbReference type="InterPro" id="IPR050097">
    <property type="entry name" value="Ferredoxin-NADP_redctase_2"/>
</dbReference>
<dbReference type="InterPro" id="IPR036188">
    <property type="entry name" value="FAD/NAD-bd_sf"/>
</dbReference>
<dbReference type="PANTHER" id="PTHR48105">
    <property type="entry name" value="THIOREDOXIN REDUCTASE 1-RELATED-RELATED"/>
    <property type="match status" value="1"/>
</dbReference>
<comment type="subunit">
    <text evidence="2">Homodimer.</text>
</comment>
<evidence type="ECO:0000256" key="3">
    <source>
        <dbReference type="ARBA" id="ARBA00022630"/>
    </source>
</evidence>
<dbReference type="Pfam" id="PF07992">
    <property type="entry name" value="Pyr_redox_2"/>
    <property type="match status" value="1"/>
</dbReference>
<evidence type="ECO:0000256" key="1">
    <source>
        <dbReference type="ARBA" id="ARBA00001974"/>
    </source>
</evidence>
<keyword evidence="4" id="KW-0560">Oxidoreductase</keyword>
<name>A0ABY3SU50_9BACL</name>
<dbReference type="RefSeq" id="WP_235123061.1">
    <property type="nucleotide sequence ID" value="NZ_CP090978.1"/>
</dbReference>
<feature type="domain" description="FAD/NAD(P)-binding" evidence="5">
    <location>
        <begin position="4"/>
        <end position="284"/>
    </location>
</feature>
<evidence type="ECO:0000313" key="7">
    <source>
        <dbReference type="Proteomes" id="UP001649230"/>
    </source>
</evidence>
<keyword evidence="7" id="KW-1185">Reference proteome</keyword>
<accession>A0ABY3SU50</accession>
<evidence type="ECO:0000256" key="4">
    <source>
        <dbReference type="ARBA" id="ARBA00023002"/>
    </source>
</evidence>
<dbReference type="InterPro" id="IPR023753">
    <property type="entry name" value="FAD/NAD-binding_dom"/>
</dbReference>
<protein>
    <submittedName>
        <fullName evidence="6">NAD(P)/FAD-dependent oxidoreductase</fullName>
    </submittedName>
</protein>
<evidence type="ECO:0000256" key="2">
    <source>
        <dbReference type="ARBA" id="ARBA00011738"/>
    </source>
</evidence>
<proteinExistence type="predicted"/>
<dbReference type="Gene3D" id="3.50.50.60">
    <property type="entry name" value="FAD/NAD(P)-binding domain"/>
    <property type="match status" value="2"/>
</dbReference>
<evidence type="ECO:0000259" key="5">
    <source>
        <dbReference type="Pfam" id="PF07992"/>
    </source>
</evidence>
<dbReference type="EMBL" id="CP090978">
    <property type="protein sequence ID" value="UJF36511.1"/>
    <property type="molecule type" value="Genomic_DNA"/>
</dbReference>
<gene>
    <name evidence="6" type="ORF">L0M14_28610</name>
</gene>
<sequence>MVVDCAILGGGPAGLNAALVLGRSRRRVILFDNNQPRNAVTGVSHGFITRDGVTPQEFRQLAHQDLAKYPNIELRQAAVTDIVKAAEGTFRITTENGEQYEAKTVLLATGLKNILPAVEGIEDFYGKSLFSCPYCDGWEHQDQPLILISENPYIFHTTKVLYNWSKDIIVASNGHSYLTDEQKAVLQAKQIPYYEQKIISLAGQDGKLERVIFEDGTEIERAGGVAAAGWRQALPFGELLGCELTDFGGIKTDGFGRTNVKGVYAAGDAALVEPAQLVIAAADGSKAAIGINSDMLLAEFG</sequence>
<organism evidence="6 7">
    <name type="scientific">Paenibacillus hexagrammi</name>
    <dbReference type="NCBI Taxonomy" id="2908839"/>
    <lineage>
        <taxon>Bacteria</taxon>
        <taxon>Bacillati</taxon>
        <taxon>Bacillota</taxon>
        <taxon>Bacilli</taxon>
        <taxon>Bacillales</taxon>
        <taxon>Paenibacillaceae</taxon>
        <taxon>Paenibacillus</taxon>
    </lineage>
</organism>
<dbReference type="SUPFAM" id="SSF51905">
    <property type="entry name" value="FAD/NAD(P)-binding domain"/>
    <property type="match status" value="1"/>
</dbReference>
<dbReference type="PRINTS" id="PR00469">
    <property type="entry name" value="PNDRDTASEII"/>
</dbReference>
<reference evidence="6 7" key="1">
    <citation type="journal article" date="2024" name="Int. J. Syst. Evol. Microbiol.">
        <title>Paenibacillus hexagrammi sp. nov., a novel bacterium isolated from the gut content of Hexagrammos agrammus.</title>
        <authorList>
            <person name="Jung H.K."/>
            <person name="Kim D.G."/>
            <person name="Zin H."/>
            <person name="Park J."/>
            <person name="Jung H."/>
            <person name="Kim Y.O."/>
            <person name="Kong H.J."/>
            <person name="Kim J.W."/>
            <person name="Kim Y.S."/>
        </authorList>
    </citation>
    <scope>NUCLEOTIDE SEQUENCE [LARGE SCALE GENOMIC DNA]</scope>
    <source>
        <strain evidence="6 7">YPD9-1</strain>
    </source>
</reference>